<dbReference type="CDD" id="cd06170">
    <property type="entry name" value="LuxR_C_like"/>
    <property type="match status" value="1"/>
</dbReference>
<gene>
    <name evidence="6" type="ORF">GCM10010470_34320</name>
</gene>
<dbReference type="SUPFAM" id="SSF55781">
    <property type="entry name" value="GAF domain-like"/>
    <property type="match status" value="1"/>
</dbReference>
<name>A0ABN3VE68_9PSEU</name>
<keyword evidence="3" id="KW-0804">Transcription</keyword>
<evidence type="ECO:0000256" key="2">
    <source>
        <dbReference type="ARBA" id="ARBA00023125"/>
    </source>
</evidence>
<comment type="caution">
    <text evidence="6">The sequence shown here is derived from an EMBL/GenBank/DDBJ whole genome shotgun (WGS) entry which is preliminary data.</text>
</comment>
<feature type="region of interest" description="Disordered" evidence="4">
    <location>
        <begin position="1"/>
        <end position="22"/>
    </location>
</feature>
<evidence type="ECO:0000313" key="7">
    <source>
        <dbReference type="Proteomes" id="UP001500979"/>
    </source>
</evidence>
<dbReference type="Gene3D" id="3.30.450.40">
    <property type="match status" value="1"/>
</dbReference>
<dbReference type="EMBL" id="BAAAUX010000014">
    <property type="protein sequence ID" value="GAA2796316.1"/>
    <property type="molecule type" value="Genomic_DNA"/>
</dbReference>
<organism evidence="6 7">
    <name type="scientific">Saccharopolyspora taberi</name>
    <dbReference type="NCBI Taxonomy" id="60895"/>
    <lineage>
        <taxon>Bacteria</taxon>
        <taxon>Bacillati</taxon>
        <taxon>Actinomycetota</taxon>
        <taxon>Actinomycetes</taxon>
        <taxon>Pseudonocardiales</taxon>
        <taxon>Pseudonocardiaceae</taxon>
        <taxon>Saccharopolyspora</taxon>
    </lineage>
</organism>
<dbReference type="PANTHER" id="PTHR44688">
    <property type="entry name" value="DNA-BINDING TRANSCRIPTIONAL ACTIVATOR DEVR_DOSR"/>
    <property type="match status" value="1"/>
</dbReference>
<evidence type="ECO:0000313" key="6">
    <source>
        <dbReference type="EMBL" id="GAA2796316.1"/>
    </source>
</evidence>
<dbReference type="PROSITE" id="PS00622">
    <property type="entry name" value="HTH_LUXR_1"/>
    <property type="match status" value="1"/>
</dbReference>
<keyword evidence="2" id="KW-0238">DNA-binding</keyword>
<dbReference type="Proteomes" id="UP001500979">
    <property type="component" value="Unassembled WGS sequence"/>
</dbReference>
<evidence type="ECO:0000256" key="1">
    <source>
        <dbReference type="ARBA" id="ARBA00023015"/>
    </source>
</evidence>
<feature type="domain" description="HTH luxR-type" evidence="5">
    <location>
        <begin position="219"/>
        <end position="284"/>
    </location>
</feature>
<evidence type="ECO:0000256" key="3">
    <source>
        <dbReference type="ARBA" id="ARBA00023163"/>
    </source>
</evidence>
<proteinExistence type="predicted"/>
<evidence type="ECO:0000256" key="4">
    <source>
        <dbReference type="SAM" id="MobiDB-lite"/>
    </source>
</evidence>
<dbReference type="SUPFAM" id="SSF46894">
    <property type="entry name" value="C-terminal effector domain of the bipartite response regulators"/>
    <property type="match status" value="1"/>
</dbReference>
<dbReference type="InterPro" id="IPR029016">
    <property type="entry name" value="GAF-like_dom_sf"/>
</dbReference>
<keyword evidence="1" id="KW-0805">Transcription regulation</keyword>
<protein>
    <submittedName>
        <fullName evidence="6">Helix-turn-helix transcriptional regulator</fullName>
    </submittedName>
</protein>
<evidence type="ECO:0000259" key="5">
    <source>
        <dbReference type="PROSITE" id="PS50043"/>
    </source>
</evidence>
<dbReference type="InterPro" id="IPR000792">
    <property type="entry name" value="Tscrpt_reg_LuxR_C"/>
</dbReference>
<keyword evidence="7" id="KW-1185">Reference proteome</keyword>
<dbReference type="Gene3D" id="1.10.10.10">
    <property type="entry name" value="Winged helix-like DNA-binding domain superfamily/Winged helix DNA-binding domain"/>
    <property type="match status" value="1"/>
</dbReference>
<dbReference type="InterPro" id="IPR036388">
    <property type="entry name" value="WH-like_DNA-bd_sf"/>
</dbReference>
<dbReference type="InterPro" id="IPR016032">
    <property type="entry name" value="Sig_transdc_resp-reg_C-effctor"/>
</dbReference>
<dbReference type="PROSITE" id="PS50043">
    <property type="entry name" value="HTH_LUXR_2"/>
    <property type="match status" value="1"/>
</dbReference>
<dbReference type="PANTHER" id="PTHR44688:SF16">
    <property type="entry name" value="DNA-BINDING TRANSCRIPTIONAL ACTIVATOR DEVR_DOSR"/>
    <property type="match status" value="1"/>
</dbReference>
<dbReference type="SMART" id="SM00421">
    <property type="entry name" value="HTH_LUXR"/>
    <property type="match status" value="1"/>
</dbReference>
<feature type="compositionally biased region" description="Polar residues" evidence="4">
    <location>
        <begin position="1"/>
        <end position="14"/>
    </location>
</feature>
<accession>A0ABN3VE68</accession>
<sequence length="287" mass="30591">MSSKNLGASKNPGASNDLGAPDDLGPLLARGVRDLRRVTGLPVAFGGAVSPDHRTLVIEQLCGTATRSLANLQVSAGAGLGGKALALARPSAVEDYLSARGITHRYDAAVAPERLQAMLALPVRVGGRTRAVLYAATRQRVRFGDVVLRSAAQVVHQVERDLEAEQEVLRRLEAPATLSRDEIDDLCAELTAIAGTVSDDGARTRLLDVCHRVRSRTHQPRPAVSLSPRETEALALVAAGCTNDEIAHRLGLLPNTVKSYLKSAMKKLDATNRVQAVNRAREAGLIR</sequence>
<dbReference type="PRINTS" id="PR00038">
    <property type="entry name" value="HTHLUXR"/>
</dbReference>
<dbReference type="Pfam" id="PF00196">
    <property type="entry name" value="GerE"/>
    <property type="match status" value="1"/>
</dbReference>
<reference evidence="6 7" key="1">
    <citation type="journal article" date="2019" name="Int. J. Syst. Evol. Microbiol.">
        <title>The Global Catalogue of Microorganisms (GCM) 10K type strain sequencing project: providing services to taxonomists for standard genome sequencing and annotation.</title>
        <authorList>
            <consortium name="The Broad Institute Genomics Platform"/>
            <consortium name="The Broad Institute Genome Sequencing Center for Infectious Disease"/>
            <person name="Wu L."/>
            <person name="Ma J."/>
        </authorList>
    </citation>
    <scope>NUCLEOTIDE SEQUENCE [LARGE SCALE GENOMIC DNA]</scope>
    <source>
        <strain evidence="6 7">JCM 9383</strain>
    </source>
</reference>